<evidence type="ECO:0000256" key="5">
    <source>
        <dbReference type="ARBA" id="ARBA00022692"/>
    </source>
</evidence>
<evidence type="ECO:0000256" key="10">
    <source>
        <dbReference type="ARBA" id="ARBA00023180"/>
    </source>
</evidence>
<dbReference type="Pfam" id="PF05637">
    <property type="entry name" value="Glyco_transf_34"/>
    <property type="match status" value="1"/>
</dbReference>
<evidence type="ECO:0000256" key="6">
    <source>
        <dbReference type="ARBA" id="ARBA00022968"/>
    </source>
</evidence>
<dbReference type="Proteomes" id="UP001558713">
    <property type="component" value="Unassembled WGS sequence"/>
</dbReference>
<comment type="similarity">
    <text evidence="2">Belongs to the glycosyltransferase 34 family.</text>
</comment>
<keyword evidence="7 14" id="KW-1133">Transmembrane helix</keyword>
<evidence type="ECO:0000256" key="8">
    <source>
        <dbReference type="ARBA" id="ARBA00023034"/>
    </source>
</evidence>
<sequence>MNLDGSRSSGSGGGLSTTAVSNGGGRSRGFLRGWKIQNTIVNIKIMILCGFLTILVLLSTTSIGNLGNSNADAVNQSFIKETNPILEEIPSDSHPNATLHSRAEPPKAEMDLAEPPKAAMDLAEPLKAEINPNATYTLGPRITNWDSQRKVWLNQNPEFPSIVNGKARILLLTGSPPGPCDKPIGDHYLLKSVKNKIDYCRLHGIDIVYNMAHLDEELSGYWTKLPMIRRLMVSHPEVEWIWWMDSDALFTDILFEIPLSRYEKHNLVIHGYPDLLFNQKSWIALNTGVFLLRNCQWSLDLLDAWAPMGPKGPIRDEAGKMLTAYLKGRPAFEADDQSALIYLLLSQKDKWMEKVYVENQYYLHGFWEGLVDRYEEMIEKYHPGLGDERWPFVTHFVGCKPCGTYADCAVDRCFKSMERAFNFADNQVLQLYGFSHRGLLSPKIKRIRNETVSPLEFVDKFDIRRMRVETKP</sequence>
<dbReference type="EC" id="2.4.2.39" evidence="12"/>
<organism evidence="15 16">
    <name type="scientific">Cardamine amara subsp. amara</name>
    <dbReference type="NCBI Taxonomy" id="228776"/>
    <lineage>
        <taxon>Eukaryota</taxon>
        <taxon>Viridiplantae</taxon>
        <taxon>Streptophyta</taxon>
        <taxon>Embryophyta</taxon>
        <taxon>Tracheophyta</taxon>
        <taxon>Spermatophyta</taxon>
        <taxon>Magnoliopsida</taxon>
        <taxon>eudicotyledons</taxon>
        <taxon>Gunneridae</taxon>
        <taxon>Pentapetalae</taxon>
        <taxon>rosids</taxon>
        <taxon>malvids</taxon>
        <taxon>Brassicales</taxon>
        <taxon>Brassicaceae</taxon>
        <taxon>Cardamineae</taxon>
        <taxon>Cardamine</taxon>
    </lineage>
</organism>
<evidence type="ECO:0000256" key="12">
    <source>
        <dbReference type="ARBA" id="ARBA00066326"/>
    </source>
</evidence>
<evidence type="ECO:0000256" key="7">
    <source>
        <dbReference type="ARBA" id="ARBA00022989"/>
    </source>
</evidence>
<name>A0ABD0ZRV5_CARAN</name>
<dbReference type="InterPro" id="IPR008630">
    <property type="entry name" value="Glyco_trans_34"/>
</dbReference>
<dbReference type="GO" id="GO:0010411">
    <property type="term" value="P:xyloglucan metabolic process"/>
    <property type="evidence" value="ECO:0007669"/>
    <property type="project" value="UniProtKB-ARBA"/>
</dbReference>
<keyword evidence="5 14" id="KW-0812">Transmembrane</keyword>
<dbReference type="Gene3D" id="3.90.550.10">
    <property type="entry name" value="Spore Coat Polysaccharide Biosynthesis Protein SpsA, Chain A"/>
    <property type="match status" value="1"/>
</dbReference>
<proteinExistence type="inferred from homology"/>
<gene>
    <name evidence="15" type="ORF">V5N11_005334</name>
</gene>
<evidence type="ECO:0000256" key="9">
    <source>
        <dbReference type="ARBA" id="ARBA00023136"/>
    </source>
</evidence>
<evidence type="ECO:0000256" key="1">
    <source>
        <dbReference type="ARBA" id="ARBA00004323"/>
    </source>
</evidence>
<dbReference type="EMBL" id="JBANAX010000689">
    <property type="protein sequence ID" value="KAL1197307.1"/>
    <property type="molecule type" value="Genomic_DNA"/>
</dbReference>
<comment type="subcellular location">
    <subcellularLocation>
        <location evidence="1">Golgi apparatus membrane</location>
        <topology evidence="1">Single-pass type II membrane protein</topology>
    </subcellularLocation>
</comment>
<comment type="caution">
    <text evidence="15">The sequence shown here is derived from an EMBL/GenBank/DDBJ whole genome shotgun (WGS) entry which is preliminary data.</text>
</comment>
<feature type="region of interest" description="Disordered" evidence="13">
    <location>
        <begin position="1"/>
        <end position="22"/>
    </location>
</feature>
<dbReference type="GO" id="GO:0000139">
    <property type="term" value="C:Golgi membrane"/>
    <property type="evidence" value="ECO:0007669"/>
    <property type="project" value="UniProtKB-SubCell"/>
</dbReference>
<keyword evidence="8" id="KW-0333">Golgi apparatus</keyword>
<evidence type="ECO:0000256" key="11">
    <source>
        <dbReference type="ARBA" id="ARBA00051628"/>
    </source>
</evidence>
<comment type="catalytic activity">
    <reaction evidence="11">
        <text>Transfers an alpha-D-xylosyl residue from UDP-D-xylose to a glucose residue in xyloglucan, forming an alpha-(1-&gt;6)-D-xylosyl-D-glucose linkage.</text>
        <dbReference type="EC" id="2.4.2.39"/>
    </reaction>
</comment>
<keyword evidence="10" id="KW-0325">Glycoprotein</keyword>
<evidence type="ECO:0000313" key="15">
    <source>
        <dbReference type="EMBL" id="KAL1197307.1"/>
    </source>
</evidence>
<keyword evidence="4" id="KW-0808">Transferase</keyword>
<dbReference type="AlphaFoldDB" id="A0ABD0ZRV5"/>
<dbReference type="InterPro" id="IPR029044">
    <property type="entry name" value="Nucleotide-diphossugar_trans"/>
</dbReference>
<evidence type="ECO:0000256" key="14">
    <source>
        <dbReference type="SAM" id="Phobius"/>
    </source>
</evidence>
<reference evidence="15 16" key="1">
    <citation type="submission" date="2024-04" db="EMBL/GenBank/DDBJ databases">
        <title>Genome assembly C_amara_ONT_v2.</title>
        <authorList>
            <person name="Yant L."/>
            <person name="Moore C."/>
            <person name="Slenker M."/>
        </authorList>
    </citation>
    <scope>NUCLEOTIDE SEQUENCE [LARGE SCALE GENOMIC DNA]</scope>
    <source>
        <tissue evidence="15">Leaf</tissue>
    </source>
</reference>
<keyword evidence="9 14" id="KW-0472">Membrane</keyword>
<keyword evidence="3" id="KW-0328">Glycosyltransferase</keyword>
<dbReference type="GO" id="GO:0033843">
    <property type="term" value="F:xyloglucan 6-xylosyltransferase activity"/>
    <property type="evidence" value="ECO:0007669"/>
    <property type="project" value="UniProtKB-EC"/>
</dbReference>
<accession>A0ABD0ZRV5</accession>
<keyword evidence="16" id="KW-1185">Reference proteome</keyword>
<dbReference type="FunFam" id="3.90.550.10:FF:000032">
    <property type="entry name" value="xyloglucan 6-xylosyltransferase 2"/>
    <property type="match status" value="1"/>
</dbReference>
<keyword evidence="6" id="KW-0735">Signal-anchor</keyword>
<protein>
    <recommendedName>
        <fullName evidence="12">xyloglucan 6-xylosyltransferase</fullName>
        <ecNumber evidence="12">2.4.2.39</ecNumber>
    </recommendedName>
</protein>
<evidence type="ECO:0000256" key="4">
    <source>
        <dbReference type="ARBA" id="ARBA00022679"/>
    </source>
</evidence>
<dbReference type="SUPFAM" id="SSF53448">
    <property type="entry name" value="Nucleotide-diphospho-sugar transferases"/>
    <property type="match status" value="1"/>
</dbReference>
<feature type="transmembrane region" description="Helical" evidence="14">
    <location>
        <begin position="41"/>
        <end position="60"/>
    </location>
</feature>
<evidence type="ECO:0000313" key="16">
    <source>
        <dbReference type="Proteomes" id="UP001558713"/>
    </source>
</evidence>
<dbReference type="PANTHER" id="PTHR31311:SF25">
    <property type="entry name" value="XYLOGLUCAN 6-XYLOSYLTRANSFERASE 4"/>
    <property type="match status" value="1"/>
</dbReference>
<evidence type="ECO:0000256" key="3">
    <source>
        <dbReference type="ARBA" id="ARBA00022676"/>
    </source>
</evidence>
<evidence type="ECO:0000256" key="13">
    <source>
        <dbReference type="SAM" id="MobiDB-lite"/>
    </source>
</evidence>
<evidence type="ECO:0000256" key="2">
    <source>
        <dbReference type="ARBA" id="ARBA00005664"/>
    </source>
</evidence>
<dbReference type="PANTHER" id="PTHR31311">
    <property type="entry name" value="XYLOGLUCAN 6-XYLOSYLTRANSFERASE 5-RELATED-RELATED"/>
    <property type="match status" value="1"/>
</dbReference>